<protein>
    <submittedName>
        <fullName evidence="2">Uncharacterized protein</fullName>
    </submittedName>
</protein>
<keyword evidence="3" id="KW-1185">Reference proteome</keyword>
<evidence type="ECO:0000313" key="2">
    <source>
        <dbReference type="EMBL" id="KAF7511851.1"/>
    </source>
</evidence>
<comment type="caution">
    <text evidence="2">The sequence shown here is derived from an EMBL/GenBank/DDBJ whole genome shotgun (WGS) entry which is preliminary data.</text>
</comment>
<accession>A0A8H7ARS6</accession>
<dbReference type="EMBL" id="JAACFV010000016">
    <property type="protein sequence ID" value="KAF7511851.1"/>
    <property type="molecule type" value="Genomic_DNA"/>
</dbReference>
<reference evidence="2" key="1">
    <citation type="submission" date="2020-02" db="EMBL/GenBank/DDBJ databases">
        <authorList>
            <person name="Palmer J.M."/>
        </authorList>
    </citation>
    <scope>NUCLEOTIDE SEQUENCE</scope>
    <source>
        <strain evidence="2">EPUS1.4</strain>
        <tissue evidence="2">Thallus</tissue>
    </source>
</reference>
<feature type="transmembrane region" description="Helical" evidence="1">
    <location>
        <begin position="52"/>
        <end position="69"/>
    </location>
</feature>
<feature type="transmembrane region" description="Helical" evidence="1">
    <location>
        <begin position="237"/>
        <end position="256"/>
    </location>
</feature>
<feature type="transmembrane region" description="Helical" evidence="1">
    <location>
        <begin position="153"/>
        <end position="176"/>
    </location>
</feature>
<name>A0A8H7ARS6_9EURO</name>
<evidence type="ECO:0000256" key="1">
    <source>
        <dbReference type="SAM" id="Phobius"/>
    </source>
</evidence>
<dbReference type="OrthoDB" id="3945378at2759"/>
<keyword evidence="1" id="KW-1133">Transmembrane helix</keyword>
<feature type="transmembrane region" description="Helical" evidence="1">
    <location>
        <begin position="81"/>
        <end position="101"/>
    </location>
</feature>
<feature type="transmembrane region" description="Helical" evidence="1">
    <location>
        <begin position="113"/>
        <end position="133"/>
    </location>
</feature>
<keyword evidence="1" id="KW-0472">Membrane</keyword>
<evidence type="ECO:0000313" key="3">
    <source>
        <dbReference type="Proteomes" id="UP000606974"/>
    </source>
</evidence>
<dbReference type="Proteomes" id="UP000606974">
    <property type="component" value="Unassembled WGS sequence"/>
</dbReference>
<keyword evidence="1" id="KW-0812">Transmembrane</keyword>
<feature type="transmembrane region" description="Helical" evidence="1">
    <location>
        <begin position="205"/>
        <end position="225"/>
    </location>
</feature>
<gene>
    <name evidence="2" type="ORF">GJ744_003084</name>
</gene>
<organism evidence="2 3">
    <name type="scientific">Endocarpon pusillum</name>
    <dbReference type="NCBI Taxonomy" id="364733"/>
    <lineage>
        <taxon>Eukaryota</taxon>
        <taxon>Fungi</taxon>
        <taxon>Dikarya</taxon>
        <taxon>Ascomycota</taxon>
        <taxon>Pezizomycotina</taxon>
        <taxon>Eurotiomycetes</taxon>
        <taxon>Chaetothyriomycetidae</taxon>
        <taxon>Verrucariales</taxon>
        <taxon>Verrucariaceae</taxon>
        <taxon>Endocarpon</taxon>
    </lineage>
</organism>
<proteinExistence type="predicted"/>
<sequence length="266" mass="28761">MPNGTIGIGDGTSCDWSGNPDLYGPGIRIGLYLQWFATIMTTALLPEKEVSAHSLAMLMHIAVFAGLGFVTTGKETNSVEIIITLWLLVGPLPSLSWRGIFQLGTFAGIARPLLYSAFGAYGCWFWFTGAYRLPKTPCTSVAFWGSTSVTGWFSKLGQAISIVGIVAPTVAVAWSLGRIGRDDFGLARESQASDDGKSQYYTRRVLFCVSLVIIVFAIATVEHLIRVNHVVDLGDISSVGQLVPLITGTLSIAFCLRDVILKLDDY</sequence>
<dbReference type="AlphaFoldDB" id="A0A8H7ARS6"/>